<reference evidence="2" key="1">
    <citation type="journal article" date="2014" name="Int. J. Syst. Evol. Microbiol.">
        <title>Complete genome of a new Firmicutes species belonging to the dominant human colonic microbiota ('Ruminococcus bicirculans') reveals two chromosomes and a selective capacity to utilize plant glucans.</title>
        <authorList>
            <consortium name="NISC Comparative Sequencing Program"/>
            <person name="Wegmann U."/>
            <person name="Louis P."/>
            <person name="Goesmann A."/>
            <person name="Henrissat B."/>
            <person name="Duncan S.H."/>
            <person name="Flint H.J."/>
        </authorList>
    </citation>
    <scope>NUCLEOTIDE SEQUENCE</scope>
    <source>
        <strain evidence="2">JCM 12607</strain>
    </source>
</reference>
<protein>
    <submittedName>
        <fullName evidence="2">Uncharacterized protein</fullName>
    </submittedName>
</protein>
<dbReference type="Proteomes" id="UP001596915">
    <property type="component" value="Unassembled WGS sequence"/>
</dbReference>
<gene>
    <name evidence="2" type="ORF">ACFQ2K_00115</name>
    <name evidence="3" type="ORF">ACFQ2K_02435</name>
    <name evidence="4" type="ORF">ACFQ2K_50790</name>
</gene>
<name>A0ABW2WJF6_9ACTN</name>
<accession>A0ABW2WJF6</accession>
<organism evidence="2 5">
    <name type="scientific">Streptomyces sanglieri</name>
    <dbReference type="NCBI Taxonomy" id="193460"/>
    <lineage>
        <taxon>Bacteria</taxon>
        <taxon>Bacillati</taxon>
        <taxon>Actinomycetota</taxon>
        <taxon>Actinomycetes</taxon>
        <taxon>Kitasatosporales</taxon>
        <taxon>Streptomycetaceae</taxon>
        <taxon>Streptomyces</taxon>
    </lineage>
</organism>
<evidence type="ECO:0000313" key="4">
    <source>
        <dbReference type="EMBL" id="MFD0629672.1"/>
    </source>
</evidence>
<reference evidence="2" key="3">
    <citation type="submission" date="2024-09" db="EMBL/GenBank/DDBJ databases">
        <authorList>
            <person name="Sun Q."/>
            <person name="Mori K."/>
        </authorList>
    </citation>
    <scope>NUCLEOTIDE SEQUENCE</scope>
    <source>
        <strain evidence="2">JCM 12607</strain>
    </source>
</reference>
<dbReference type="EMBL" id="JBHTGL010000001">
    <property type="protein sequence ID" value="MFD0621444.1"/>
    <property type="molecule type" value="Genomic_DNA"/>
</dbReference>
<evidence type="ECO:0000313" key="2">
    <source>
        <dbReference type="EMBL" id="MFD0621444.1"/>
    </source>
</evidence>
<proteinExistence type="predicted"/>
<evidence type="ECO:0000313" key="5">
    <source>
        <dbReference type="Proteomes" id="UP001596915"/>
    </source>
</evidence>
<evidence type="ECO:0000256" key="1">
    <source>
        <dbReference type="SAM" id="MobiDB-lite"/>
    </source>
</evidence>
<reference evidence="5" key="2">
    <citation type="journal article" date="2019" name="Int. J. Syst. Evol. Microbiol.">
        <title>The Global Catalogue of Microorganisms (GCM) 10K type strain sequencing project: providing services to taxonomists for standard genome sequencing and annotation.</title>
        <authorList>
            <consortium name="The Broad Institute Genomics Platform"/>
            <consortium name="The Broad Institute Genome Sequencing Center for Infectious Disease"/>
            <person name="Wu L."/>
            <person name="Ma J."/>
        </authorList>
    </citation>
    <scope>NUCLEOTIDE SEQUENCE [LARGE SCALE GENOMIC DNA]</scope>
    <source>
        <strain evidence="5">JCM 12607</strain>
    </source>
</reference>
<comment type="caution">
    <text evidence="2">The sequence shown here is derived from an EMBL/GenBank/DDBJ whole genome shotgun (WGS) entry which is preliminary data.</text>
</comment>
<keyword evidence="5" id="KW-1185">Reference proteome</keyword>
<feature type="region of interest" description="Disordered" evidence="1">
    <location>
        <begin position="69"/>
        <end position="89"/>
    </location>
</feature>
<dbReference type="EMBL" id="JBHTGL010000008">
    <property type="protein sequence ID" value="MFD0629672.1"/>
    <property type="molecule type" value="Genomic_DNA"/>
</dbReference>
<evidence type="ECO:0000313" key="3">
    <source>
        <dbReference type="EMBL" id="MFD0621825.1"/>
    </source>
</evidence>
<dbReference type="EMBL" id="JBHTGL010000004">
    <property type="protein sequence ID" value="MFD0621825.1"/>
    <property type="molecule type" value="Genomic_DNA"/>
</dbReference>
<sequence length="89" mass="9647">MHPARWIWSDGTRSTVGWIARARLDTAALAMADADRLEAKAVTAPRGPRLGDYQGLVADGKGVRAVLTETHSGAPQNRTDVYTSSLRTR</sequence>